<dbReference type="Gene3D" id="1.20.1640.10">
    <property type="entry name" value="Multidrug efflux transporter AcrB transmembrane domain"/>
    <property type="match status" value="2"/>
</dbReference>
<keyword evidence="3 6" id="KW-0812">Transmembrane</keyword>
<dbReference type="KEGG" id="clo:HMPREF0868_1102"/>
<feature type="transmembrane region" description="Helical" evidence="6">
    <location>
        <begin position="317"/>
        <end position="340"/>
    </location>
</feature>
<comment type="subcellular location">
    <subcellularLocation>
        <location evidence="1">Cell membrane</location>
        <topology evidence="1">Multi-pass membrane protein</topology>
    </subcellularLocation>
</comment>
<dbReference type="HOGENOM" id="CLU_007352_0_0_9"/>
<dbReference type="InterPro" id="IPR050545">
    <property type="entry name" value="Mycobact_MmpL"/>
</dbReference>
<evidence type="ECO:0000256" key="6">
    <source>
        <dbReference type="SAM" id="Phobius"/>
    </source>
</evidence>
<dbReference type="Proteomes" id="UP000008234">
    <property type="component" value="Chromosome"/>
</dbReference>
<feature type="transmembrane region" description="Helical" evidence="6">
    <location>
        <begin position="657"/>
        <end position="680"/>
    </location>
</feature>
<evidence type="ECO:0000313" key="9">
    <source>
        <dbReference type="Proteomes" id="UP000008234"/>
    </source>
</evidence>
<keyword evidence="9" id="KW-1185">Reference proteome</keyword>
<dbReference type="PANTHER" id="PTHR33406">
    <property type="entry name" value="MEMBRANE PROTEIN MJ1562-RELATED"/>
    <property type="match status" value="1"/>
</dbReference>
<dbReference type="InterPro" id="IPR000731">
    <property type="entry name" value="SSD"/>
</dbReference>
<name>D3R2I2_MAGIU</name>
<keyword evidence="5 6" id="KW-0472">Membrane</keyword>
<feature type="transmembrane region" description="Helical" evidence="6">
    <location>
        <begin position="528"/>
        <end position="546"/>
    </location>
</feature>
<dbReference type="PANTHER" id="PTHR33406:SF13">
    <property type="entry name" value="MEMBRANE PROTEIN YDFJ"/>
    <property type="match status" value="1"/>
</dbReference>
<evidence type="ECO:0000256" key="3">
    <source>
        <dbReference type="ARBA" id="ARBA00022692"/>
    </source>
</evidence>
<evidence type="ECO:0000256" key="2">
    <source>
        <dbReference type="ARBA" id="ARBA00022475"/>
    </source>
</evidence>
<feature type="transmembrane region" description="Helical" evidence="6">
    <location>
        <begin position="626"/>
        <end position="645"/>
    </location>
</feature>
<dbReference type="EMBL" id="CP001850">
    <property type="protein sequence ID" value="ADC91712.1"/>
    <property type="molecule type" value="Genomic_DNA"/>
</dbReference>
<dbReference type="SUPFAM" id="SSF82866">
    <property type="entry name" value="Multidrug efflux transporter AcrB transmembrane domain"/>
    <property type="match status" value="2"/>
</dbReference>
<organism evidence="8 9">
    <name type="scientific">Mageeibacillus indolicus (strain UPII9-5)</name>
    <name type="common">Clostridiales genomosp. BVAB3 (strain UPII9-5)</name>
    <dbReference type="NCBI Taxonomy" id="699246"/>
    <lineage>
        <taxon>Bacteria</taxon>
        <taxon>Bacillati</taxon>
        <taxon>Bacillota</taxon>
        <taxon>Clostridia</taxon>
        <taxon>Eubacteriales</taxon>
        <taxon>Oscillospiraceae</taxon>
        <taxon>Mageeibacillus</taxon>
    </lineage>
</organism>
<feature type="transmembrane region" description="Helical" evidence="6">
    <location>
        <begin position="241"/>
        <end position="259"/>
    </location>
</feature>
<protein>
    <recommendedName>
        <fullName evidence="7">SSD domain-containing protein</fullName>
    </recommendedName>
</protein>
<evidence type="ECO:0000256" key="4">
    <source>
        <dbReference type="ARBA" id="ARBA00022989"/>
    </source>
</evidence>
<accession>D3R2I2</accession>
<dbReference type="eggNOG" id="COG1033">
    <property type="taxonomic scope" value="Bacteria"/>
</dbReference>
<sequence>MNIYLLVLKVSFMRKVAEIITKRYKLVLILSLVVAIACLAMTLTVKVNYNLVEYLPSDADSTRAIKIMRDEFGSGIPNADFYMPDIDLQQAVSLKERLREIPGVQAVYWLDDSWDISKPLELAPSDLLNNFYKDNGARFIVTASTADSLGTTAALQALAGKNGAVSGDLVNLAAAQKSSADEIMKIFWLILPTALIILALATTSFVEPVLLLLCILFAVLLNMGTNIFFKNISFLTNSVAPILQMAVSMDYAIFLLHKYESYKQAGMGDREALIAAVPKASVAVLSSSLTTIFGFLALLFMRFRIGADLGIVLAKGVLFSLLSVIIFFPALIMLTGKLIFKLQHRPLLPKFNIFSKVVLKLRLPFLILVFLLAVPAYLAQSNLDFRYGMDGLKDNSREAHDREVITEAFGKAKQLAVVVPRGNLAKENELEQKLQKIPEITSIISYNNQVSRAIPQDFVPPKKLSQLLSPHYARLILTTSMPAEGKKTFEVMSRIKAETKAVFGDSATVAGEAASMLDMRNTVSRDTLIVNGLAILAIGLVLVAAFRSWSIPLMLLLTIESSIWINLAVPYFEDLRLSFIGYLVISTVQLGATVDYGILFVQNYIELRQKYSKRQALLETVRQTAPSLLPPAMILIAAGIFLSTVSSMDIIRELGTVLARGAFLSLLNVLVFLPGFLYYFDRFARGGFIGRKMRNAYQFKK</sequence>
<feature type="transmembrane region" description="Helical" evidence="6">
    <location>
        <begin position="186"/>
        <end position="202"/>
    </location>
</feature>
<dbReference type="STRING" id="699246.HMPREF0868_1102"/>
<feature type="transmembrane region" description="Helical" evidence="6">
    <location>
        <begin position="579"/>
        <end position="605"/>
    </location>
</feature>
<evidence type="ECO:0000256" key="5">
    <source>
        <dbReference type="ARBA" id="ARBA00023136"/>
    </source>
</evidence>
<feature type="domain" description="SSD" evidence="7">
    <location>
        <begin position="212"/>
        <end position="334"/>
    </location>
</feature>
<evidence type="ECO:0000313" key="8">
    <source>
        <dbReference type="EMBL" id="ADC91712.1"/>
    </source>
</evidence>
<dbReference type="Pfam" id="PF03176">
    <property type="entry name" value="MMPL"/>
    <property type="match status" value="2"/>
</dbReference>
<dbReference type="AlphaFoldDB" id="D3R2I2"/>
<feature type="transmembrane region" description="Helical" evidence="6">
    <location>
        <begin position="280"/>
        <end position="305"/>
    </location>
</feature>
<evidence type="ECO:0000256" key="1">
    <source>
        <dbReference type="ARBA" id="ARBA00004651"/>
    </source>
</evidence>
<proteinExistence type="predicted"/>
<keyword evidence="4 6" id="KW-1133">Transmembrane helix</keyword>
<dbReference type="PROSITE" id="PS50156">
    <property type="entry name" value="SSD"/>
    <property type="match status" value="1"/>
</dbReference>
<dbReference type="InterPro" id="IPR004869">
    <property type="entry name" value="MMPL_dom"/>
</dbReference>
<reference evidence="9" key="1">
    <citation type="submission" date="2009-12" db="EMBL/GenBank/DDBJ databases">
        <title>Sequence of Clostridiales genomosp. BVAB3 str. UPII9-5.</title>
        <authorList>
            <person name="Madupu R."/>
            <person name="Durkin A.S."/>
            <person name="Torralba M."/>
            <person name="Methe B."/>
            <person name="Sutton G.G."/>
            <person name="Strausberg R.L."/>
            <person name="Nelson K.E."/>
        </authorList>
    </citation>
    <scope>NUCLEOTIDE SEQUENCE [LARGE SCALE GENOMIC DNA]</scope>
    <source>
        <strain evidence="9">UPII9-5</strain>
    </source>
</reference>
<feature type="transmembrane region" description="Helical" evidence="6">
    <location>
        <begin position="361"/>
        <end position="379"/>
    </location>
</feature>
<dbReference type="GO" id="GO:0005886">
    <property type="term" value="C:plasma membrane"/>
    <property type="evidence" value="ECO:0007669"/>
    <property type="project" value="UniProtKB-SubCell"/>
</dbReference>
<evidence type="ECO:0000259" key="7">
    <source>
        <dbReference type="PROSITE" id="PS50156"/>
    </source>
</evidence>
<gene>
    <name evidence="8" type="ordered locus">HMPREF0868_1102</name>
</gene>
<keyword evidence="2" id="KW-1003">Cell membrane</keyword>